<accession>A0ABD1XF38</accession>
<evidence type="ECO:0000313" key="2">
    <source>
        <dbReference type="EMBL" id="KAL2607567.1"/>
    </source>
</evidence>
<dbReference type="InterPro" id="IPR013320">
    <property type="entry name" value="ConA-like_dom_sf"/>
</dbReference>
<dbReference type="Gene3D" id="2.60.120.920">
    <property type="match status" value="1"/>
</dbReference>
<evidence type="ECO:0000256" key="1">
    <source>
        <dbReference type="SAM" id="MobiDB-lite"/>
    </source>
</evidence>
<feature type="region of interest" description="Disordered" evidence="1">
    <location>
        <begin position="122"/>
        <end position="163"/>
    </location>
</feature>
<feature type="compositionally biased region" description="Low complexity" evidence="1">
    <location>
        <begin position="131"/>
        <end position="144"/>
    </location>
</feature>
<evidence type="ECO:0000313" key="3">
    <source>
        <dbReference type="Proteomes" id="UP001605036"/>
    </source>
</evidence>
<dbReference type="SUPFAM" id="SSF49899">
    <property type="entry name" value="Concanavalin A-like lectins/glucanases"/>
    <property type="match status" value="1"/>
</dbReference>
<dbReference type="InterPro" id="IPR043136">
    <property type="entry name" value="B30.2/SPRY_sf"/>
</dbReference>
<organism evidence="2 3">
    <name type="scientific">Riccia fluitans</name>
    <dbReference type="NCBI Taxonomy" id="41844"/>
    <lineage>
        <taxon>Eukaryota</taxon>
        <taxon>Viridiplantae</taxon>
        <taxon>Streptophyta</taxon>
        <taxon>Embryophyta</taxon>
        <taxon>Marchantiophyta</taxon>
        <taxon>Marchantiopsida</taxon>
        <taxon>Marchantiidae</taxon>
        <taxon>Marchantiales</taxon>
        <taxon>Ricciaceae</taxon>
        <taxon>Riccia</taxon>
    </lineage>
</organism>
<dbReference type="Proteomes" id="UP001605036">
    <property type="component" value="Unassembled WGS sequence"/>
</dbReference>
<sequence>MDGWAFIRSSDGRVYTKRVGSPAGWIPYTMDLVSEDYDADSDHEVRVEVRLNMLKRTCSFTLNGVDLGVAWSSLPLKYYFPAVSFFSNSMYSLPQEQASAGADLGTTMVRVELLDGFEFEEDCSLPKRPRSSTGAPSGSPASSSDIYESDITNLGSSPGPTES</sequence>
<dbReference type="AlphaFoldDB" id="A0ABD1XF38"/>
<feature type="compositionally biased region" description="Polar residues" evidence="1">
    <location>
        <begin position="150"/>
        <end position="163"/>
    </location>
</feature>
<keyword evidence="3" id="KW-1185">Reference proteome</keyword>
<dbReference type="EMBL" id="JBHFFA010000008">
    <property type="protein sequence ID" value="KAL2607567.1"/>
    <property type="molecule type" value="Genomic_DNA"/>
</dbReference>
<name>A0ABD1XF38_9MARC</name>
<reference evidence="2 3" key="1">
    <citation type="submission" date="2024-09" db="EMBL/GenBank/DDBJ databases">
        <title>Chromosome-scale assembly of Riccia fluitans.</title>
        <authorList>
            <person name="Paukszto L."/>
            <person name="Sawicki J."/>
            <person name="Karawczyk K."/>
            <person name="Piernik-Szablinska J."/>
            <person name="Szczecinska M."/>
            <person name="Mazdziarz M."/>
        </authorList>
    </citation>
    <scope>NUCLEOTIDE SEQUENCE [LARGE SCALE GENOMIC DNA]</scope>
    <source>
        <strain evidence="2">Rf_01</strain>
        <tissue evidence="2">Aerial parts of the thallus</tissue>
    </source>
</reference>
<comment type="caution">
    <text evidence="2">The sequence shown here is derived from an EMBL/GenBank/DDBJ whole genome shotgun (WGS) entry which is preliminary data.</text>
</comment>
<protein>
    <submittedName>
        <fullName evidence="2">Uncharacterized protein</fullName>
    </submittedName>
</protein>
<gene>
    <name evidence="2" type="ORF">R1flu_026140</name>
</gene>
<proteinExistence type="predicted"/>